<name>A0A518BEX2_9BACT</name>
<evidence type="ECO:0000313" key="4">
    <source>
        <dbReference type="Proteomes" id="UP000316921"/>
    </source>
</evidence>
<dbReference type="RefSeq" id="WP_145062255.1">
    <property type="nucleotide sequence ID" value="NZ_CP036287.1"/>
</dbReference>
<accession>A0A518BEX2</accession>
<protein>
    <submittedName>
        <fullName evidence="3">Cupin domain protein</fullName>
    </submittedName>
</protein>
<organism evidence="3 4">
    <name type="scientific">Engelhardtia mirabilis</name>
    <dbReference type="NCBI Taxonomy" id="2528011"/>
    <lineage>
        <taxon>Bacteria</taxon>
        <taxon>Pseudomonadati</taxon>
        <taxon>Planctomycetota</taxon>
        <taxon>Planctomycetia</taxon>
        <taxon>Planctomycetia incertae sedis</taxon>
        <taxon>Engelhardtia</taxon>
    </lineage>
</organism>
<dbReference type="Proteomes" id="UP000316921">
    <property type="component" value="Chromosome"/>
</dbReference>
<keyword evidence="4" id="KW-1185">Reference proteome</keyword>
<evidence type="ECO:0000256" key="1">
    <source>
        <dbReference type="ARBA" id="ARBA00022723"/>
    </source>
</evidence>
<gene>
    <name evidence="3" type="ORF">Pla133_05990</name>
</gene>
<dbReference type="Gene3D" id="2.60.120.10">
    <property type="entry name" value="Jelly Rolls"/>
    <property type="match status" value="1"/>
</dbReference>
<feature type="domain" description="Cupin type-2" evidence="2">
    <location>
        <begin position="67"/>
        <end position="130"/>
    </location>
</feature>
<evidence type="ECO:0000259" key="2">
    <source>
        <dbReference type="Pfam" id="PF07883"/>
    </source>
</evidence>
<proteinExistence type="predicted"/>
<evidence type="ECO:0000313" key="3">
    <source>
        <dbReference type="EMBL" id="QDU65534.1"/>
    </source>
</evidence>
<dbReference type="KEGG" id="pbap:Pla133_05990"/>
<dbReference type="PANTHER" id="PTHR35848">
    <property type="entry name" value="OXALATE-BINDING PROTEIN"/>
    <property type="match status" value="1"/>
</dbReference>
<reference evidence="3 4" key="1">
    <citation type="submission" date="2019-02" db="EMBL/GenBank/DDBJ databases">
        <title>Deep-cultivation of Planctomycetes and their phenomic and genomic characterization uncovers novel biology.</title>
        <authorList>
            <person name="Wiegand S."/>
            <person name="Jogler M."/>
            <person name="Boedeker C."/>
            <person name="Pinto D."/>
            <person name="Vollmers J."/>
            <person name="Rivas-Marin E."/>
            <person name="Kohn T."/>
            <person name="Peeters S.H."/>
            <person name="Heuer A."/>
            <person name="Rast P."/>
            <person name="Oberbeckmann S."/>
            <person name="Bunk B."/>
            <person name="Jeske O."/>
            <person name="Meyerdierks A."/>
            <person name="Storesund J.E."/>
            <person name="Kallscheuer N."/>
            <person name="Luecker S."/>
            <person name="Lage O.M."/>
            <person name="Pohl T."/>
            <person name="Merkel B.J."/>
            <person name="Hornburger P."/>
            <person name="Mueller R.-W."/>
            <person name="Bruemmer F."/>
            <person name="Labrenz M."/>
            <person name="Spormann A.M."/>
            <person name="Op den Camp H."/>
            <person name="Overmann J."/>
            <person name="Amann R."/>
            <person name="Jetten M.S.M."/>
            <person name="Mascher T."/>
            <person name="Medema M.H."/>
            <person name="Devos D.P."/>
            <person name="Kaster A.-K."/>
            <person name="Ovreas L."/>
            <person name="Rohde M."/>
            <person name="Galperin M.Y."/>
            <person name="Jogler C."/>
        </authorList>
    </citation>
    <scope>NUCLEOTIDE SEQUENCE [LARGE SCALE GENOMIC DNA]</scope>
    <source>
        <strain evidence="3 4">Pla133</strain>
    </source>
</reference>
<dbReference type="InterPro" id="IPR051610">
    <property type="entry name" value="GPI/OXD"/>
</dbReference>
<dbReference type="InterPro" id="IPR011051">
    <property type="entry name" value="RmlC_Cupin_sf"/>
</dbReference>
<keyword evidence="1" id="KW-0479">Metal-binding</keyword>
<sequence>MTERPAAIARPEPSASGPHFTAVDLGALDDLSGFETPHPLLGRATRGRVFLQQALGATGIELSFNAMPPRAAVPFTHAHRENEELYLFLGGEGEMLVDGQVLPVREGSCVRCAPQALRAWRNVGAGVLSFAVLQVRADAGVASEIEDGVAGESPAPWPAD</sequence>
<dbReference type="AlphaFoldDB" id="A0A518BEX2"/>
<dbReference type="SUPFAM" id="SSF51182">
    <property type="entry name" value="RmlC-like cupins"/>
    <property type="match status" value="1"/>
</dbReference>
<dbReference type="InterPro" id="IPR013096">
    <property type="entry name" value="Cupin_2"/>
</dbReference>
<dbReference type="GO" id="GO:0046872">
    <property type="term" value="F:metal ion binding"/>
    <property type="evidence" value="ECO:0007669"/>
    <property type="project" value="UniProtKB-KW"/>
</dbReference>
<dbReference type="InterPro" id="IPR014710">
    <property type="entry name" value="RmlC-like_jellyroll"/>
</dbReference>
<dbReference type="Pfam" id="PF07883">
    <property type="entry name" value="Cupin_2"/>
    <property type="match status" value="1"/>
</dbReference>
<dbReference type="PANTHER" id="PTHR35848:SF6">
    <property type="entry name" value="CUPIN TYPE-2 DOMAIN-CONTAINING PROTEIN"/>
    <property type="match status" value="1"/>
</dbReference>
<dbReference type="EMBL" id="CP036287">
    <property type="protein sequence ID" value="QDU65534.1"/>
    <property type="molecule type" value="Genomic_DNA"/>
</dbReference>